<dbReference type="GO" id="GO:0016787">
    <property type="term" value="F:hydrolase activity"/>
    <property type="evidence" value="ECO:0007669"/>
    <property type="project" value="UniProtKB-KW"/>
</dbReference>
<name>A0A4R1GIZ8_9GAMM</name>
<protein>
    <submittedName>
        <fullName evidence="3">2-hydroxymuconate semialdehyde hydrolase</fullName>
    </submittedName>
</protein>
<organism evidence="3 4">
    <name type="scientific">Marinobacterium mangrovicola</name>
    <dbReference type="NCBI Taxonomy" id="1476959"/>
    <lineage>
        <taxon>Bacteria</taxon>
        <taxon>Pseudomonadati</taxon>
        <taxon>Pseudomonadota</taxon>
        <taxon>Gammaproteobacteria</taxon>
        <taxon>Oceanospirillales</taxon>
        <taxon>Oceanospirillaceae</taxon>
        <taxon>Marinobacterium</taxon>
    </lineage>
</organism>
<dbReference type="Pfam" id="PF00561">
    <property type="entry name" value="Abhydrolase_1"/>
    <property type="match status" value="1"/>
</dbReference>
<dbReference type="InterPro" id="IPR000073">
    <property type="entry name" value="AB_hydrolase_1"/>
</dbReference>
<dbReference type="GO" id="GO:0016020">
    <property type="term" value="C:membrane"/>
    <property type="evidence" value="ECO:0007669"/>
    <property type="project" value="TreeGrafter"/>
</dbReference>
<sequence>MFLKRLPARFFESLQALTHINRVIIFAIQLCMLSVEEEMVEADRKYVQAAGHETAYFECGQGAPLLLLHGSGPGVSGWTNWGGVMDQLAENFHVIVPDIAGFGFTEFKDGTEYDIKFWVNHLVEFMDALGIDRASLVGNSFGGAVGLGLGLFNPERLDKLVLLGTPAGTFPQTKGLAGAWLYEPSVENMRALMELFPYDKSLITDELVQSRYEASARAGAQEALRKLIPKPSEDGETMVKAFPEKAVRNIKAQTLVLHGRQDGVVPLQCGLALAENIPNADLFVFAQCGHWVQTEQKQKFLNIVTSFIGG</sequence>
<dbReference type="PANTHER" id="PTHR43798:SF31">
    <property type="entry name" value="AB HYDROLASE SUPERFAMILY PROTEIN YCLE"/>
    <property type="match status" value="1"/>
</dbReference>
<dbReference type="PRINTS" id="PR00412">
    <property type="entry name" value="EPOXHYDRLASE"/>
</dbReference>
<feature type="domain" description="AB hydrolase-1" evidence="2">
    <location>
        <begin position="64"/>
        <end position="294"/>
    </location>
</feature>
<evidence type="ECO:0000256" key="1">
    <source>
        <dbReference type="ARBA" id="ARBA00022801"/>
    </source>
</evidence>
<dbReference type="InterPro" id="IPR000639">
    <property type="entry name" value="Epox_hydrolase-like"/>
</dbReference>
<dbReference type="EMBL" id="SMFU01000011">
    <property type="protein sequence ID" value="TCK04282.1"/>
    <property type="molecule type" value="Genomic_DNA"/>
</dbReference>
<evidence type="ECO:0000313" key="3">
    <source>
        <dbReference type="EMBL" id="TCK04282.1"/>
    </source>
</evidence>
<dbReference type="PANTHER" id="PTHR43798">
    <property type="entry name" value="MONOACYLGLYCEROL LIPASE"/>
    <property type="match status" value="1"/>
</dbReference>
<gene>
    <name evidence="3" type="ORF">CLV83_3700</name>
</gene>
<dbReference type="SUPFAM" id="SSF53474">
    <property type="entry name" value="alpha/beta-Hydrolases"/>
    <property type="match status" value="1"/>
</dbReference>
<evidence type="ECO:0000313" key="4">
    <source>
        <dbReference type="Proteomes" id="UP000294546"/>
    </source>
</evidence>
<dbReference type="InterPro" id="IPR029058">
    <property type="entry name" value="AB_hydrolase_fold"/>
</dbReference>
<dbReference type="Proteomes" id="UP000294546">
    <property type="component" value="Unassembled WGS sequence"/>
</dbReference>
<keyword evidence="1 3" id="KW-0378">Hydrolase</keyword>
<comment type="caution">
    <text evidence="3">The sequence shown here is derived from an EMBL/GenBank/DDBJ whole genome shotgun (WGS) entry which is preliminary data.</text>
</comment>
<dbReference type="InterPro" id="IPR050266">
    <property type="entry name" value="AB_hydrolase_sf"/>
</dbReference>
<evidence type="ECO:0000259" key="2">
    <source>
        <dbReference type="Pfam" id="PF00561"/>
    </source>
</evidence>
<accession>A0A4R1GIZ8</accession>
<dbReference type="AlphaFoldDB" id="A0A4R1GIZ8"/>
<reference evidence="3 4" key="1">
    <citation type="submission" date="2019-03" db="EMBL/GenBank/DDBJ databases">
        <title>Genomic Encyclopedia of Archaeal and Bacterial Type Strains, Phase II (KMG-II): from individual species to whole genera.</title>
        <authorList>
            <person name="Goeker M."/>
        </authorList>
    </citation>
    <scope>NUCLEOTIDE SEQUENCE [LARGE SCALE GENOMIC DNA]</scope>
    <source>
        <strain evidence="3 4">DSM 27697</strain>
    </source>
</reference>
<keyword evidence="4" id="KW-1185">Reference proteome</keyword>
<dbReference type="Gene3D" id="3.40.50.1820">
    <property type="entry name" value="alpha/beta hydrolase"/>
    <property type="match status" value="1"/>
</dbReference>
<dbReference type="PRINTS" id="PR00111">
    <property type="entry name" value="ABHYDROLASE"/>
</dbReference>
<proteinExistence type="predicted"/>